<protein>
    <submittedName>
        <fullName evidence="3">AraC family transcriptional regulator</fullName>
    </submittedName>
</protein>
<proteinExistence type="predicted"/>
<dbReference type="InterPro" id="IPR011256">
    <property type="entry name" value="Reg_factor_effector_dom_sf"/>
</dbReference>
<organism evidence="3 4">
    <name type="scientific">Paenibacillus ginsengarvi</name>
    <dbReference type="NCBI Taxonomy" id="400777"/>
    <lineage>
        <taxon>Bacteria</taxon>
        <taxon>Bacillati</taxon>
        <taxon>Bacillota</taxon>
        <taxon>Bacilli</taxon>
        <taxon>Bacillales</taxon>
        <taxon>Paenibacillaceae</taxon>
        <taxon>Paenibacillus</taxon>
    </lineage>
</organism>
<feature type="domain" description="AraC effector-binding" evidence="2">
    <location>
        <begin position="88"/>
        <end position="235"/>
    </location>
</feature>
<dbReference type="Pfam" id="PF06445">
    <property type="entry name" value="GyrI-like"/>
    <property type="match status" value="1"/>
</dbReference>
<keyword evidence="4" id="KW-1185">Reference proteome</keyword>
<evidence type="ECO:0000313" key="3">
    <source>
        <dbReference type="EMBL" id="RKN82284.1"/>
    </source>
</evidence>
<accession>A0A3B0CCT1</accession>
<dbReference type="Gene3D" id="3.20.80.10">
    <property type="entry name" value="Regulatory factor, effector binding domain"/>
    <property type="match status" value="1"/>
</dbReference>
<dbReference type="SMART" id="SM00871">
    <property type="entry name" value="AraC_E_bind"/>
    <property type="match status" value="1"/>
</dbReference>
<evidence type="ECO:0000259" key="2">
    <source>
        <dbReference type="SMART" id="SM00871"/>
    </source>
</evidence>
<dbReference type="EMBL" id="RBAH01000012">
    <property type="protein sequence ID" value="RKN82284.1"/>
    <property type="molecule type" value="Genomic_DNA"/>
</dbReference>
<feature type="region of interest" description="Disordered" evidence="1">
    <location>
        <begin position="1"/>
        <end position="22"/>
    </location>
</feature>
<dbReference type="Proteomes" id="UP000282311">
    <property type="component" value="Unassembled WGS sequence"/>
</dbReference>
<feature type="compositionally biased region" description="Polar residues" evidence="1">
    <location>
        <begin position="1"/>
        <end position="15"/>
    </location>
</feature>
<reference evidence="3 4" key="1">
    <citation type="journal article" date="2007" name="Int. J. Syst. Evol. Microbiol.">
        <title>Paenibacillus ginsengarvi sp. nov., isolated from soil from ginseng cultivation.</title>
        <authorList>
            <person name="Yoon M.H."/>
            <person name="Ten L.N."/>
            <person name="Im W.T."/>
        </authorList>
    </citation>
    <scope>NUCLEOTIDE SEQUENCE [LARGE SCALE GENOMIC DNA]</scope>
    <source>
        <strain evidence="3 4">KCTC 13059</strain>
    </source>
</reference>
<dbReference type="InterPro" id="IPR010499">
    <property type="entry name" value="AraC_E-bd"/>
</dbReference>
<dbReference type="SUPFAM" id="SSF55136">
    <property type="entry name" value="Probable bacterial effector-binding domain"/>
    <property type="match status" value="1"/>
</dbReference>
<evidence type="ECO:0000256" key="1">
    <source>
        <dbReference type="SAM" id="MobiDB-lite"/>
    </source>
</evidence>
<comment type="caution">
    <text evidence="3">The sequence shown here is derived from an EMBL/GenBank/DDBJ whole genome shotgun (WGS) entry which is preliminary data.</text>
</comment>
<gene>
    <name evidence="3" type="ORF">D7M11_18135</name>
</gene>
<dbReference type="InterPro" id="IPR029442">
    <property type="entry name" value="GyrI-like"/>
</dbReference>
<name>A0A3B0CCT1_9BACL</name>
<evidence type="ECO:0000313" key="4">
    <source>
        <dbReference type="Proteomes" id="UP000282311"/>
    </source>
</evidence>
<sequence>MQRMQADNGSRNTSRAKAPIWNGQPPLSAMSPLFRRLVETREECKVAEGASKKKQGIGDNYKPAAIPRALRLLRNESNGAEELLSEEPAYTIVRMADTKLVGIRLKEPFPGFDYKAEYLTDGWERLAALLEGKLCAENPSAYFVYHGCEAGLCLCVRMNDLKGIPDGLVQIPVPGREFAVVSCQGSFSDQEQIFMDICKADFEMDLDAIRFEQYDRRLLPSETGEYEFKLYFPMKDGRNVSE</sequence>
<dbReference type="AlphaFoldDB" id="A0A3B0CCT1"/>